<dbReference type="AlphaFoldDB" id="A0A4S8LKX2"/>
<organism evidence="2 3">
    <name type="scientific">Dendrothele bispora (strain CBS 962.96)</name>
    <dbReference type="NCBI Taxonomy" id="1314807"/>
    <lineage>
        <taxon>Eukaryota</taxon>
        <taxon>Fungi</taxon>
        <taxon>Dikarya</taxon>
        <taxon>Basidiomycota</taxon>
        <taxon>Agaricomycotina</taxon>
        <taxon>Agaricomycetes</taxon>
        <taxon>Agaricomycetidae</taxon>
        <taxon>Agaricales</taxon>
        <taxon>Agaricales incertae sedis</taxon>
        <taxon>Dendrothele</taxon>
    </lineage>
</organism>
<feature type="compositionally biased region" description="Low complexity" evidence="1">
    <location>
        <begin position="61"/>
        <end position="70"/>
    </location>
</feature>
<feature type="region of interest" description="Disordered" evidence="1">
    <location>
        <begin position="1"/>
        <end position="99"/>
    </location>
</feature>
<evidence type="ECO:0000256" key="1">
    <source>
        <dbReference type="SAM" id="MobiDB-lite"/>
    </source>
</evidence>
<evidence type="ECO:0000313" key="2">
    <source>
        <dbReference type="EMBL" id="THU89896.1"/>
    </source>
</evidence>
<feature type="compositionally biased region" description="Polar residues" evidence="1">
    <location>
        <begin position="42"/>
        <end position="51"/>
    </location>
</feature>
<protein>
    <submittedName>
        <fullName evidence="2">Uncharacterized protein</fullName>
    </submittedName>
</protein>
<dbReference type="EMBL" id="ML179353">
    <property type="protein sequence ID" value="THU89896.1"/>
    <property type="molecule type" value="Genomic_DNA"/>
</dbReference>
<proteinExistence type="predicted"/>
<reference evidence="2 3" key="1">
    <citation type="journal article" date="2019" name="Nat. Ecol. Evol.">
        <title>Megaphylogeny resolves global patterns of mushroom evolution.</title>
        <authorList>
            <person name="Varga T."/>
            <person name="Krizsan K."/>
            <person name="Foldi C."/>
            <person name="Dima B."/>
            <person name="Sanchez-Garcia M."/>
            <person name="Sanchez-Ramirez S."/>
            <person name="Szollosi G.J."/>
            <person name="Szarkandi J.G."/>
            <person name="Papp V."/>
            <person name="Albert L."/>
            <person name="Andreopoulos W."/>
            <person name="Angelini C."/>
            <person name="Antonin V."/>
            <person name="Barry K.W."/>
            <person name="Bougher N.L."/>
            <person name="Buchanan P."/>
            <person name="Buyck B."/>
            <person name="Bense V."/>
            <person name="Catcheside P."/>
            <person name="Chovatia M."/>
            <person name="Cooper J."/>
            <person name="Damon W."/>
            <person name="Desjardin D."/>
            <person name="Finy P."/>
            <person name="Geml J."/>
            <person name="Haridas S."/>
            <person name="Hughes K."/>
            <person name="Justo A."/>
            <person name="Karasinski D."/>
            <person name="Kautmanova I."/>
            <person name="Kiss B."/>
            <person name="Kocsube S."/>
            <person name="Kotiranta H."/>
            <person name="LaButti K.M."/>
            <person name="Lechner B.E."/>
            <person name="Liimatainen K."/>
            <person name="Lipzen A."/>
            <person name="Lukacs Z."/>
            <person name="Mihaltcheva S."/>
            <person name="Morgado L.N."/>
            <person name="Niskanen T."/>
            <person name="Noordeloos M.E."/>
            <person name="Ohm R.A."/>
            <person name="Ortiz-Santana B."/>
            <person name="Ovrebo C."/>
            <person name="Racz N."/>
            <person name="Riley R."/>
            <person name="Savchenko A."/>
            <person name="Shiryaev A."/>
            <person name="Soop K."/>
            <person name="Spirin V."/>
            <person name="Szebenyi C."/>
            <person name="Tomsovsky M."/>
            <person name="Tulloss R.E."/>
            <person name="Uehling J."/>
            <person name="Grigoriev I.V."/>
            <person name="Vagvolgyi C."/>
            <person name="Papp T."/>
            <person name="Martin F.M."/>
            <person name="Miettinen O."/>
            <person name="Hibbett D.S."/>
            <person name="Nagy L.G."/>
        </authorList>
    </citation>
    <scope>NUCLEOTIDE SEQUENCE [LARGE SCALE GENOMIC DNA]</scope>
    <source>
        <strain evidence="2 3">CBS 962.96</strain>
    </source>
</reference>
<feature type="compositionally biased region" description="Polar residues" evidence="1">
    <location>
        <begin position="71"/>
        <end position="80"/>
    </location>
</feature>
<name>A0A4S8LKX2_DENBC</name>
<evidence type="ECO:0000313" key="3">
    <source>
        <dbReference type="Proteomes" id="UP000297245"/>
    </source>
</evidence>
<sequence length="99" mass="10528">MVHNLALEGDTDLKPILPDSPDQELSGDTQTLGIQEEELSYRNPTSICSDRSSPRLDTDTTDYIDTLTPDNTINSGTTPTADGASTAVNNSLSNTNNSA</sequence>
<dbReference type="Proteomes" id="UP000297245">
    <property type="component" value="Unassembled WGS sequence"/>
</dbReference>
<accession>A0A4S8LKX2</accession>
<keyword evidence="3" id="KW-1185">Reference proteome</keyword>
<gene>
    <name evidence="2" type="ORF">K435DRAFT_864843</name>
</gene>
<feature type="compositionally biased region" description="Polar residues" evidence="1">
    <location>
        <begin position="86"/>
        <end position="99"/>
    </location>
</feature>